<protein>
    <submittedName>
        <fullName evidence="3">Uncharacterized protein</fullName>
    </submittedName>
</protein>
<comment type="caution">
    <text evidence="3">The sequence shown here is derived from an EMBL/GenBank/DDBJ whole genome shotgun (WGS) entry which is preliminary data.</text>
</comment>
<dbReference type="Proteomes" id="UP000451233">
    <property type="component" value="Unassembled WGS sequence"/>
</dbReference>
<evidence type="ECO:0000313" key="3">
    <source>
        <dbReference type="EMBL" id="MXV14216.1"/>
    </source>
</evidence>
<keyword evidence="2" id="KW-1133">Transmembrane helix</keyword>
<organism evidence="3 4">
    <name type="scientific">Hufsiella ginkgonis</name>
    <dbReference type="NCBI Taxonomy" id="2695274"/>
    <lineage>
        <taxon>Bacteria</taxon>
        <taxon>Pseudomonadati</taxon>
        <taxon>Bacteroidota</taxon>
        <taxon>Sphingobacteriia</taxon>
        <taxon>Sphingobacteriales</taxon>
        <taxon>Sphingobacteriaceae</taxon>
        <taxon>Hufsiella</taxon>
    </lineage>
</organism>
<feature type="region of interest" description="Disordered" evidence="1">
    <location>
        <begin position="56"/>
        <end position="75"/>
    </location>
</feature>
<keyword evidence="2" id="KW-0472">Membrane</keyword>
<reference evidence="3 4" key="1">
    <citation type="submission" date="2019-11" db="EMBL/GenBank/DDBJ databases">
        <title>Pedobacter sp. HMF7056 Genome sequencing and assembly.</title>
        <authorList>
            <person name="Kang H."/>
            <person name="Kim H."/>
            <person name="Joh K."/>
        </authorList>
    </citation>
    <scope>NUCLEOTIDE SEQUENCE [LARGE SCALE GENOMIC DNA]</scope>
    <source>
        <strain evidence="3 4">HMF7056</strain>
    </source>
</reference>
<evidence type="ECO:0000256" key="1">
    <source>
        <dbReference type="SAM" id="MobiDB-lite"/>
    </source>
</evidence>
<feature type="transmembrane region" description="Helical" evidence="2">
    <location>
        <begin position="32"/>
        <end position="52"/>
    </location>
</feature>
<name>A0A7K1XUQ0_9SPHI</name>
<feature type="transmembrane region" description="Helical" evidence="2">
    <location>
        <begin position="6"/>
        <end position="25"/>
    </location>
</feature>
<evidence type="ECO:0000313" key="4">
    <source>
        <dbReference type="Proteomes" id="UP000451233"/>
    </source>
</evidence>
<accession>A0A7K1XUQ0</accession>
<sequence length="75" mass="8384">MAEIILGAVVIFIIFSQQIIAGLMAKSMGRSFWFWFGIAFLLPVIAVIILAMKEDKNPGGNHELADHVKKRNEAR</sequence>
<dbReference type="RefSeq" id="WP_160905204.1">
    <property type="nucleotide sequence ID" value="NZ_WVHS01000001.1"/>
</dbReference>
<dbReference type="EMBL" id="WVHS01000001">
    <property type="protein sequence ID" value="MXV14216.1"/>
    <property type="molecule type" value="Genomic_DNA"/>
</dbReference>
<proteinExistence type="predicted"/>
<evidence type="ECO:0000256" key="2">
    <source>
        <dbReference type="SAM" id="Phobius"/>
    </source>
</evidence>
<keyword evidence="4" id="KW-1185">Reference proteome</keyword>
<gene>
    <name evidence="3" type="ORF">GS398_02815</name>
</gene>
<keyword evidence="2" id="KW-0812">Transmembrane</keyword>
<dbReference type="AlphaFoldDB" id="A0A7K1XUQ0"/>